<dbReference type="GO" id="GO:0008270">
    <property type="term" value="F:zinc ion binding"/>
    <property type="evidence" value="ECO:0007669"/>
    <property type="project" value="UniProtKB-KW"/>
</dbReference>
<feature type="region of interest" description="Disordered" evidence="2">
    <location>
        <begin position="787"/>
        <end position="843"/>
    </location>
</feature>
<protein>
    <recommendedName>
        <fullName evidence="3">B box-type domain-containing protein</fullName>
    </recommendedName>
</protein>
<feature type="compositionally biased region" description="Polar residues" evidence="2">
    <location>
        <begin position="787"/>
        <end position="831"/>
    </location>
</feature>
<dbReference type="PROSITE" id="PS50119">
    <property type="entry name" value="ZF_BBOX"/>
    <property type="match status" value="1"/>
</dbReference>
<keyword evidence="5" id="KW-1185">Reference proteome</keyword>
<reference evidence="4 5" key="1">
    <citation type="journal article" date="2023" name="Sci. Data">
        <title>Genome assembly of the Korean intertidal mud-creeper Batillaria attramentaria.</title>
        <authorList>
            <person name="Patra A.K."/>
            <person name="Ho P.T."/>
            <person name="Jun S."/>
            <person name="Lee S.J."/>
            <person name="Kim Y."/>
            <person name="Won Y.J."/>
        </authorList>
    </citation>
    <scope>NUCLEOTIDE SEQUENCE [LARGE SCALE GENOMIC DNA]</scope>
    <source>
        <strain evidence="4">Wonlab-2016</strain>
    </source>
</reference>
<dbReference type="EMBL" id="JACVVK020000111">
    <property type="protein sequence ID" value="KAK7491763.1"/>
    <property type="molecule type" value="Genomic_DNA"/>
</dbReference>
<dbReference type="Proteomes" id="UP001519460">
    <property type="component" value="Unassembled WGS sequence"/>
</dbReference>
<accession>A0ABD0KXS3</accession>
<dbReference type="PANTHER" id="PTHR25462">
    <property type="entry name" value="BONUS, ISOFORM C-RELATED"/>
    <property type="match status" value="1"/>
</dbReference>
<organism evidence="4 5">
    <name type="scientific">Batillaria attramentaria</name>
    <dbReference type="NCBI Taxonomy" id="370345"/>
    <lineage>
        <taxon>Eukaryota</taxon>
        <taxon>Metazoa</taxon>
        <taxon>Spiralia</taxon>
        <taxon>Lophotrochozoa</taxon>
        <taxon>Mollusca</taxon>
        <taxon>Gastropoda</taxon>
        <taxon>Caenogastropoda</taxon>
        <taxon>Sorbeoconcha</taxon>
        <taxon>Cerithioidea</taxon>
        <taxon>Batillariidae</taxon>
        <taxon>Batillaria</taxon>
    </lineage>
</organism>
<evidence type="ECO:0000313" key="5">
    <source>
        <dbReference type="Proteomes" id="UP001519460"/>
    </source>
</evidence>
<dbReference type="Pfam" id="PF00643">
    <property type="entry name" value="zf-B_box"/>
    <property type="match status" value="1"/>
</dbReference>
<comment type="caution">
    <text evidence="4">The sequence shown here is derived from an EMBL/GenBank/DDBJ whole genome shotgun (WGS) entry which is preliminary data.</text>
</comment>
<keyword evidence="1" id="KW-0479">Metal-binding</keyword>
<evidence type="ECO:0000313" key="4">
    <source>
        <dbReference type="EMBL" id="KAK7491763.1"/>
    </source>
</evidence>
<name>A0ABD0KXS3_9CAEN</name>
<proteinExistence type="predicted"/>
<feature type="compositionally biased region" description="Basic and acidic residues" evidence="2">
    <location>
        <begin position="887"/>
        <end position="896"/>
    </location>
</feature>
<sequence length="902" mass="101030">MDNSNCESHPYQILQYVCQRCRVMLCLDCLFGVHKGHPMIDIGEAAAVNRKLLTAMNEEVESSIHVVQLQQRDAENDFRKFETSVATAKSKIMERTNKLVRLVEKCRDATLEVLDTVASVGYHEQEGLKRHLEKTRTTLSDSSRLISDTLRSQSAVQAIRVAKVMKGRFSQDNSTPDALQRAARRHEVLVDIGRDSEFTELSECDIKRYIGKPALAQVSKAFPYMASVREFRYSDSPTAIVTDIYPMRDGKMCVVFSENEKSKPEQCISVHNLDETAFVIKDHAALEHKHIKMTSVSSKLRFVLSTHPNSPKSISLVADEPSLSNRDCFSPEVYTAYPKRFCLRKTMTGKYSVIDDTDNSNETEVFKLQADNPSTVCANNTGDYFAVIQNQIPSSSMKQLQRPSVALFKPPTATSFALFRPEIEDFAPTDICFHFIENQEKLLVADEANNAIYIVNFRNDVTRDGQLDRVVKLCSGCPWLIAPSSLAVDCSGVLWVGCRGGHILRVTAPEINADRNCEPEPRNAVSPTDAVYSDPIDERLYDDIKEFGLPEPTSSNGTIPLHVLGDVRRPIPRQPERDNFSVETETYQDSSRELNRRPAGRRDTRENYENVSDEYENTLCLPTRVLTVPKPQSQSPPVPIRQVGLKMTCPQNIISQPRQSQHETGHADRGENGSTFHYASFRESHNFSALLQQPGRDRSLVTSFREGLRSTLQQLPKAETLLNKSFTESPRFTRQQSPARETSLCTTLGEDTKSTLLQSSTREASLYSSFRESPNSALQHSQATEASLHTNSRENQVSTLQQTSTNTSATDLQSRPTMNSGQNLHANTMTMPSPRGVASHSSAPSFGEELAVTFAAFTERRKKKNQQPCARQLSRGGASAKPPPPPKPEHLKEVKSRRPQKP</sequence>
<gene>
    <name evidence="4" type="ORF">BaRGS_00017019</name>
</gene>
<feature type="region of interest" description="Disordered" evidence="2">
    <location>
        <begin position="859"/>
        <end position="902"/>
    </location>
</feature>
<dbReference type="InterPro" id="IPR000315">
    <property type="entry name" value="Znf_B-box"/>
</dbReference>
<dbReference type="InterPro" id="IPR047153">
    <property type="entry name" value="TRIM45/56/19-like"/>
</dbReference>
<feature type="domain" description="B box-type" evidence="3">
    <location>
        <begin position="1"/>
        <end position="42"/>
    </location>
</feature>
<feature type="compositionally biased region" description="Basic and acidic residues" evidence="2">
    <location>
        <begin position="566"/>
        <end position="580"/>
    </location>
</feature>
<keyword evidence="1" id="KW-0863">Zinc-finger</keyword>
<evidence type="ECO:0000256" key="1">
    <source>
        <dbReference type="PROSITE-ProRule" id="PRU00024"/>
    </source>
</evidence>
<dbReference type="SMART" id="SM00336">
    <property type="entry name" value="BBOX"/>
    <property type="match status" value="1"/>
</dbReference>
<dbReference type="SUPFAM" id="SSF63829">
    <property type="entry name" value="Calcium-dependent phosphotriesterase"/>
    <property type="match status" value="1"/>
</dbReference>
<feature type="compositionally biased region" description="Basic and acidic residues" evidence="2">
    <location>
        <begin position="590"/>
        <end position="608"/>
    </location>
</feature>
<keyword evidence="1" id="KW-0862">Zinc</keyword>
<feature type="region of interest" description="Disordered" evidence="2">
    <location>
        <begin position="724"/>
        <end position="743"/>
    </location>
</feature>
<evidence type="ECO:0000256" key="2">
    <source>
        <dbReference type="SAM" id="MobiDB-lite"/>
    </source>
</evidence>
<feature type="region of interest" description="Disordered" evidence="2">
    <location>
        <begin position="566"/>
        <end position="613"/>
    </location>
</feature>
<dbReference type="AlphaFoldDB" id="A0ABD0KXS3"/>
<dbReference type="Gene3D" id="3.30.160.60">
    <property type="entry name" value="Classic Zinc Finger"/>
    <property type="match status" value="1"/>
</dbReference>
<dbReference type="SUPFAM" id="SSF57845">
    <property type="entry name" value="B-box zinc-binding domain"/>
    <property type="match status" value="1"/>
</dbReference>
<evidence type="ECO:0000259" key="3">
    <source>
        <dbReference type="PROSITE" id="PS50119"/>
    </source>
</evidence>
<dbReference type="PANTHER" id="PTHR25462:SF296">
    <property type="entry name" value="MEIOTIC P26, ISOFORM F"/>
    <property type="match status" value="1"/>
</dbReference>